<dbReference type="Pfam" id="PF06985">
    <property type="entry name" value="HET"/>
    <property type="match status" value="1"/>
</dbReference>
<feature type="domain" description="Heterokaryon incompatibility" evidence="1">
    <location>
        <begin position="23"/>
        <end position="171"/>
    </location>
</feature>
<dbReference type="PANTHER" id="PTHR24148">
    <property type="entry name" value="ANKYRIN REPEAT DOMAIN-CONTAINING PROTEIN 39 HOMOLOG-RELATED"/>
    <property type="match status" value="1"/>
</dbReference>
<dbReference type="PANTHER" id="PTHR24148:SF82">
    <property type="entry name" value="HETEROKARYON INCOMPATIBILITY DOMAIN-CONTAINING PROTEIN"/>
    <property type="match status" value="1"/>
</dbReference>
<evidence type="ECO:0000259" key="1">
    <source>
        <dbReference type="Pfam" id="PF06985"/>
    </source>
</evidence>
<sequence length="556" mass="62840">MRSGHDEISCMLEQRIPEDAGDYEALSYTWGDPTEKRPIKCCNKPFLVTENLFSALRHLRYADRGRVLWIDAICINQESIPERNQQVGIMGDIYKSAREVTIWLGEDEQGNDAVDAVDRILQELSVIDREEWINRYSVPNYDDSLGDPQIWRSLEWLFGLPWFRRVWVLQEAALASSAIFMLGQQTLPWKNLGFAAVAIARRAFRGWAGVKESLLGFEMFILMDNYRERLVQGVEIDAVDAVWLASQCNATDPRDKVFALGGIVRKSNTLDAVRADYNASYEEVLRNVATACLLKQKSLTILSYVMTPAKATQRGLPSWVPLWEFCGGRHPFTSAKTPFKASGQSQIKLAMSDSCDALQISGRVIGILNEVGEGPDPSTAASQAGGSLRFDTDDLLDPRRDWLIKNWKLASKVLPYHTLEDDIDVFWRTLCCDMMPSGEEAPYEYRESFLYYWETHMGLNRSKPDLSKFGKFDGASQKWDRDRIIATTDNGSLVMGPPESCCGDVVCILFGSDFPSIVRQTADDAFQLIGECYVHGLMKGEALERVETEDFVFNIK</sequence>
<protein>
    <recommendedName>
        <fullName evidence="1">Heterokaryon incompatibility domain-containing protein</fullName>
    </recommendedName>
</protein>
<organism evidence="2 3">
    <name type="scientific">Lepraria neglecta</name>
    <dbReference type="NCBI Taxonomy" id="209136"/>
    <lineage>
        <taxon>Eukaryota</taxon>
        <taxon>Fungi</taxon>
        <taxon>Dikarya</taxon>
        <taxon>Ascomycota</taxon>
        <taxon>Pezizomycotina</taxon>
        <taxon>Lecanoromycetes</taxon>
        <taxon>OSLEUM clade</taxon>
        <taxon>Lecanoromycetidae</taxon>
        <taxon>Lecanorales</taxon>
        <taxon>Lecanorineae</taxon>
        <taxon>Stereocaulaceae</taxon>
        <taxon>Lepraria</taxon>
    </lineage>
</organism>
<dbReference type="Proteomes" id="UP001276659">
    <property type="component" value="Unassembled WGS sequence"/>
</dbReference>
<evidence type="ECO:0000313" key="2">
    <source>
        <dbReference type="EMBL" id="KAK3176959.1"/>
    </source>
</evidence>
<dbReference type="InterPro" id="IPR052895">
    <property type="entry name" value="HetReg/Transcr_Mod"/>
</dbReference>
<dbReference type="AlphaFoldDB" id="A0AAD9ZH57"/>
<dbReference type="Pfam" id="PF26639">
    <property type="entry name" value="Het-6_barrel"/>
    <property type="match status" value="1"/>
</dbReference>
<name>A0AAD9ZH57_9LECA</name>
<accession>A0AAD9ZH57</accession>
<dbReference type="EMBL" id="JASNWA010000004">
    <property type="protein sequence ID" value="KAK3176959.1"/>
    <property type="molecule type" value="Genomic_DNA"/>
</dbReference>
<reference evidence="2" key="1">
    <citation type="submission" date="2022-11" db="EMBL/GenBank/DDBJ databases">
        <title>Chromosomal genome sequence assembly and mating type (MAT) locus characterization of the leprose asexual lichenized fungus Lepraria neglecta (Nyl.) Erichsen.</title>
        <authorList>
            <person name="Allen J.L."/>
            <person name="Pfeffer B."/>
        </authorList>
    </citation>
    <scope>NUCLEOTIDE SEQUENCE</scope>
    <source>
        <strain evidence="2">Allen 5258</strain>
    </source>
</reference>
<proteinExistence type="predicted"/>
<comment type="caution">
    <text evidence="2">The sequence shown here is derived from an EMBL/GenBank/DDBJ whole genome shotgun (WGS) entry which is preliminary data.</text>
</comment>
<dbReference type="InterPro" id="IPR010730">
    <property type="entry name" value="HET"/>
</dbReference>
<keyword evidence="3" id="KW-1185">Reference proteome</keyword>
<evidence type="ECO:0000313" key="3">
    <source>
        <dbReference type="Proteomes" id="UP001276659"/>
    </source>
</evidence>
<gene>
    <name evidence="2" type="ORF">OEA41_008285</name>
</gene>